<dbReference type="Pfam" id="PF00079">
    <property type="entry name" value="Serpin"/>
    <property type="match status" value="1"/>
</dbReference>
<dbReference type="EMBL" id="HG994585">
    <property type="protein sequence ID" value="CAF2981675.1"/>
    <property type="molecule type" value="Genomic_DNA"/>
</dbReference>
<dbReference type="PANTHER" id="PTHR11461:SF211">
    <property type="entry name" value="GH10112P-RELATED"/>
    <property type="match status" value="1"/>
</dbReference>
<evidence type="ECO:0000259" key="5">
    <source>
        <dbReference type="SMART" id="SM00093"/>
    </source>
</evidence>
<dbReference type="InterPro" id="IPR036186">
    <property type="entry name" value="Serpin_sf"/>
</dbReference>
<evidence type="ECO:0000256" key="1">
    <source>
        <dbReference type="ARBA" id="ARBA00009500"/>
    </source>
</evidence>
<dbReference type="SMART" id="SM00093">
    <property type="entry name" value="SERPIN"/>
    <property type="match status" value="1"/>
</dbReference>
<evidence type="ECO:0000313" key="6">
    <source>
        <dbReference type="EMBL" id="CAF2981675.1"/>
    </source>
</evidence>
<organism evidence="6 7">
    <name type="scientific">Lepeophtheirus salmonis</name>
    <name type="common">Salmon louse</name>
    <name type="synonym">Caligus salmonis</name>
    <dbReference type="NCBI Taxonomy" id="72036"/>
    <lineage>
        <taxon>Eukaryota</taxon>
        <taxon>Metazoa</taxon>
        <taxon>Ecdysozoa</taxon>
        <taxon>Arthropoda</taxon>
        <taxon>Crustacea</taxon>
        <taxon>Multicrustacea</taxon>
        <taxon>Hexanauplia</taxon>
        <taxon>Copepoda</taxon>
        <taxon>Siphonostomatoida</taxon>
        <taxon>Caligidae</taxon>
        <taxon>Lepeophtheirus</taxon>
    </lineage>
</organism>
<dbReference type="SUPFAM" id="SSF56574">
    <property type="entry name" value="Serpins"/>
    <property type="match status" value="1"/>
</dbReference>
<evidence type="ECO:0000256" key="3">
    <source>
        <dbReference type="ARBA" id="ARBA00022900"/>
    </source>
</evidence>
<dbReference type="Gene3D" id="3.30.497.10">
    <property type="entry name" value="Antithrombin, subunit I, domain 2"/>
    <property type="match status" value="1"/>
</dbReference>
<gene>
    <name evidence="6" type="ORF">LSAA_11387</name>
</gene>
<dbReference type="CDD" id="cd00172">
    <property type="entry name" value="serpin"/>
    <property type="match status" value="1"/>
</dbReference>
<name>A0A7R8D070_LEPSM</name>
<dbReference type="InterPro" id="IPR000215">
    <property type="entry name" value="Serpin_fam"/>
</dbReference>
<dbReference type="OrthoDB" id="9440847at2759"/>
<dbReference type="InterPro" id="IPR042178">
    <property type="entry name" value="Serpin_sf_1"/>
</dbReference>
<dbReference type="AlphaFoldDB" id="A0A7R8D070"/>
<accession>A0A7R8D070</accession>
<dbReference type="GO" id="GO:0004867">
    <property type="term" value="F:serine-type endopeptidase inhibitor activity"/>
    <property type="evidence" value="ECO:0007669"/>
    <property type="project" value="UniProtKB-KW"/>
</dbReference>
<comment type="similarity">
    <text evidence="1 4">Belongs to the serpin family.</text>
</comment>
<dbReference type="InterPro" id="IPR023796">
    <property type="entry name" value="Serpin_dom"/>
</dbReference>
<reference evidence="6" key="1">
    <citation type="submission" date="2021-02" db="EMBL/GenBank/DDBJ databases">
        <authorList>
            <person name="Bekaert M."/>
        </authorList>
    </citation>
    <scope>NUCLEOTIDE SEQUENCE</scope>
    <source>
        <strain evidence="6">IoA-00</strain>
    </source>
</reference>
<evidence type="ECO:0000256" key="2">
    <source>
        <dbReference type="ARBA" id="ARBA00022690"/>
    </source>
</evidence>
<dbReference type="Proteomes" id="UP000675881">
    <property type="component" value="Chromosome 6"/>
</dbReference>
<keyword evidence="3" id="KW-0722">Serine protease inhibitor</keyword>
<dbReference type="Gene3D" id="2.30.39.10">
    <property type="entry name" value="Alpha-1-antitrypsin, domain 1"/>
    <property type="match status" value="1"/>
</dbReference>
<protein>
    <submittedName>
        <fullName evidence="6">(salmon louse) hypothetical protein</fullName>
    </submittedName>
</protein>
<proteinExistence type="inferred from homology"/>
<dbReference type="PANTHER" id="PTHR11461">
    <property type="entry name" value="SERINE PROTEASE INHIBITOR, SERPIN"/>
    <property type="match status" value="1"/>
</dbReference>
<dbReference type="InterPro" id="IPR042185">
    <property type="entry name" value="Serpin_sf_2"/>
</dbReference>
<keyword evidence="7" id="KW-1185">Reference proteome</keyword>
<evidence type="ECO:0000313" key="7">
    <source>
        <dbReference type="Proteomes" id="UP000675881"/>
    </source>
</evidence>
<evidence type="ECO:0000256" key="4">
    <source>
        <dbReference type="RuleBase" id="RU000411"/>
    </source>
</evidence>
<feature type="domain" description="Serpin" evidence="5">
    <location>
        <begin position="102"/>
        <end position="468"/>
    </location>
</feature>
<sequence length="484" mass="55257">MTLVFYNRVLFTHLVLLTLGGFMYENNNQGYCDERTVEFLPKFIEKKGEEDYDAVLNKVIGDEKEDLIEIGSLEEEDQEEEKEEEIKKKPLGSDNYVNNLALKLYKQIQGTNFIFSPFSIVMALSLVQMGSQGDTSKELRNVLGLKDSEEDLFYISLSKKNKALIQATTGSFYSNNYMLLKKDTSHVINRKYLKKIKSLYDLTPNVFDESNGKKIVKSVNEEIKKDTQGKIKSFLTPKDIQSAILIVINVVLMKGNWLTQFKERKTQEKTLFFRPSGCTPVQMMLQKSNFKYVELPQIEAKALKMGFKQGNLSMVFVLPDRIFGLPDLMKELSLLILNEIFETLNESKAVFVEVHLPKFKCNSTFDMKTILEKLGVNQIFSSSLADLKGILSPSNGDNLYVTDLSQRVEIEVDEKGSRAVGASKMKASVFRNYSKRRKRIFNMNHGFMFAIIDDQTHDIIFMGNYGGGEETGKKVERANSLRTV</sequence>
<dbReference type="GO" id="GO:0005615">
    <property type="term" value="C:extracellular space"/>
    <property type="evidence" value="ECO:0007669"/>
    <property type="project" value="InterPro"/>
</dbReference>
<keyword evidence="2" id="KW-0646">Protease inhibitor</keyword>